<dbReference type="EMBL" id="BMMD01000041">
    <property type="protein sequence ID" value="GGJ94297.1"/>
    <property type="molecule type" value="Genomic_DNA"/>
</dbReference>
<evidence type="ECO:0000256" key="4">
    <source>
        <dbReference type="ARBA" id="ARBA00022692"/>
    </source>
</evidence>
<keyword evidence="6" id="KW-1133">Transmembrane helix</keyword>
<evidence type="ECO:0000313" key="10">
    <source>
        <dbReference type="EMBL" id="GGJ94297.1"/>
    </source>
</evidence>
<evidence type="ECO:0000256" key="7">
    <source>
        <dbReference type="ARBA" id="ARBA00023012"/>
    </source>
</evidence>
<dbReference type="InterPro" id="IPR050482">
    <property type="entry name" value="Sensor_HK_TwoCompSys"/>
</dbReference>
<dbReference type="Pfam" id="PF07730">
    <property type="entry name" value="HisKA_3"/>
    <property type="match status" value="1"/>
</dbReference>
<keyword evidence="11" id="KW-1185">Reference proteome</keyword>
<evidence type="ECO:0000256" key="8">
    <source>
        <dbReference type="ARBA" id="ARBA00023136"/>
    </source>
</evidence>
<comment type="subcellular location">
    <subcellularLocation>
        <location evidence="1">Cell membrane</location>
        <topology evidence="1">Multi-pass membrane protein</topology>
    </subcellularLocation>
</comment>
<dbReference type="SUPFAM" id="SSF55874">
    <property type="entry name" value="ATPase domain of HSP90 chaperone/DNA topoisomerase II/histidine kinase"/>
    <property type="match status" value="1"/>
</dbReference>
<keyword evidence="8" id="KW-0472">Membrane</keyword>
<dbReference type="GO" id="GO:0046983">
    <property type="term" value="F:protein dimerization activity"/>
    <property type="evidence" value="ECO:0007669"/>
    <property type="project" value="InterPro"/>
</dbReference>
<dbReference type="GO" id="GO:0005886">
    <property type="term" value="C:plasma membrane"/>
    <property type="evidence" value="ECO:0007669"/>
    <property type="project" value="UniProtKB-SubCell"/>
</dbReference>
<dbReference type="Gene3D" id="3.30.565.10">
    <property type="entry name" value="Histidine kinase-like ATPase, C-terminal domain"/>
    <property type="match status" value="1"/>
</dbReference>
<protein>
    <submittedName>
        <fullName evidence="10">Two-component sensor histidine kinase</fullName>
    </submittedName>
</protein>
<dbReference type="InterPro" id="IPR036890">
    <property type="entry name" value="HATPase_C_sf"/>
</dbReference>
<evidence type="ECO:0000256" key="2">
    <source>
        <dbReference type="ARBA" id="ARBA00022475"/>
    </source>
</evidence>
<name>A0A917PW25_9MICO</name>
<dbReference type="Proteomes" id="UP000636956">
    <property type="component" value="Unassembled WGS sequence"/>
</dbReference>
<organism evidence="10 11">
    <name type="scientific">Agromyces bauzanensis</name>
    <dbReference type="NCBI Taxonomy" id="1308924"/>
    <lineage>
        <taxon>Bacteria</taxon>
        <taxon>Bacillati</taxon>
        <taxon>Actinomycetota</taxon>
        <taxon>Actinomycetes</taxon>
        <taxon>Micrococcales</taxon>
        <taxon>Microbacteriaceae</taxon>
        <taxon>Agromyces</taxon>
    </lineage>
</organism>
<dbReference type="CDD" id="cd16917">
    <property type="entry name" value="HATPase_UhpB-NarQ-NarX-like"/>
    <property type="match status" value="1"/>
</dbReference>
<evidence type="ECO:0000256" key="5">
    <source>
        <dbReference type="ARBA" id="ARBA00022777"/>
    </source>
</evidence>
<sequence length="349" mass="37534">MRMDVATVSDAVIAELHLRLIERRSALATAEALDGGLEFQVQSILAEAISGLDGDVAPPELVSVEYGDADVLSAHGQRSAALDIDPSEPLMAAEVLFGVALPIVADAIAEASGERRDLEVARALHHAIWRRFPPGAIAYVEVLRDQLRSSDREARSRLARELHDRIAHGIAAGVQRLEAVQLRRPDEDVATAIGVLRGALMDTQDIAVDLKAQVGDMELAEAIEEYAYATGGRGTLPVHVTQVGKVRPLSDLAREELFTIVTEATRNARTHAQQATAVQARLEWSPSQLQVTVTDDGFGYDDDTRRPTSLGLRGIAERAGTIGATVEFLHAPGTAGIRLNLPFVDRGTT</sequence>
<comment type="caution">
    <text evidence="10">The sequence shown here is derived from an EMBL/GenBank/DDBJ whole genome shotgun (WGS) entry which is preliminary data.</text>
</comment>
<dbReference type="PANTHER" id="PTHR24421:SF37">
    <property type="entry name" value="SENSOR HISTIDINE KINASE NARS"/>
    <property type="match status" value="1"/>
</dbReference>
<dbReference type="Gene3D" id="1.20.5.1930">
    <property type="match status" value="1"/>
</dbReference>
<evidence type="ECO:0000313" key="11">
    <source>
        <dbReference type="Proteomes" id="UP000636956"/>
    </source>
</evidence>
<dbReference type="InterPro" id="IPR011712">
    <property type="entry name" value="Sig_transdc_His_kin_sub3_dim/P"/>
</dbReference>
<dbReference type="PANTHER" id="PTHR24421">
    <property type="entry name" value="NITRATE/NITRITE SENSOR PROTEIN NARX-RELATED"/>
    <property type="match status" value="1"/>
</dbReference>
<dbReference type="AlphaFoldDB" id="A0A917PW25"/>
<keyword evidence="4" id="KW-0812">Transmembrane</keyword>
<dbReference type="GO" id="GO:0000155">
    <property type="term" value="F:phosphorelay sensor kinase activity"/>
    <property type="evidence" value="ECO:0007669"/>
    <property type="project" value="InterPro"/>
</dbReference>
<evidence type="ECO:0000256" key="3">
    <source>
        <dbReference type="ARBA" id="ARBA00022679"/>
    </source>
</evidence>
<reference evidence="10" key="1">
    <citation type="journal article" date="2014" name="Int. J. Syst. Evol. Microbiol.">
        <title>Complete genome sequence of Corynebacterium casei LMG S-19264T (=DSM 44701T), isolated from a smear-ripened cheese.</title>
        <authorList>
            <consortium name="US DOE Joint Genome Institute (JGI-PGF)"/>
            <person name="Walter F."/>
            <person name="Albersmeier A."/>
            <person name="Kalinowski J."/>
            <person name="Ruckert C."/>
        </authorList>
    </citation>
    <scope>NUCLEOTIDE SEQUENCE</scope>
    <source>
        <strain evidence="10">CGMCC 1.8984</strain>
    </source>
</reference>
<accession>A0A917PW25</accession>
<proteinExistence type="predicted"/>
<keyword evidence="7" id="KW-0902">Two-component regulatory system</keyword>
<keyword evidence="5 10" id="KW-0418">Kinase</keyword>
<gene>
    <name evidence="10" type="ORF">GCM10011372_35750</name>
</gene>
<keyword evidence="2" id="KW-1003">Cell membrane</keyword>
<keyword evidence="3" id="KW-0808">Transferase</keyword>
<reference evidence="10" key="2">
    <citation type="submission" date="2020-09" db="EMBL/GenBank/DDBJ databases">
        <authorList>
            <person name="Sun Q."/>
            <person name="Zhou Y."/>
        </authorList>
    </citation>
    <scope>NUCLEOTIDE SEQUENCE</scope>
    <source>
        <strain evidence="10">CGMCC 1.8984</strain>
    </source>
</reference>
<evidence type="ECO:0000259" key="9">
    <source>
        <dbReference type="Pfam" id="PF07730"/>
    </source>
</evidence>
<evidence type="ECO:0000256" key="6">
    <source>
        <dbReference type="ARBA" id="ARBA00022989"/>
    </source>
</evidence>
<feature type="domain" description="Signal transduction histidine kinase subgroup 3 dimerisation and phosphoacceptor" evidence="9">
    <location>
        <begin position="155"/>
        <end position="203"/>
    </location>
</feature>
<evidence type="ECO:0000256" key="1">
    <source>
        <dbReference type="ARBA" id="ARBA00004651"/>
    </source>
</evidence>